<dbReference type="AlphaFoldDB" id="A0A0L0FQN6"/>
<reference evidence="2 3" key="1">
    <citation type="submission" date="2011-02" db="EMBL/GenBank/DDBJ databases">
        <title>The Genome Sequence of Sphaeroforma arctica JP610.</title>
        <authorList>
            <consortium name="The Broad Institute Genome Sequencing Platform"/>
            <person name="Russ C."/>
            <person name="Cuomo C."/>
            <person name="Young S.K."/>
            <person name="Zeng Q."/>
            <person name="Gargeya S."/>
            <person name="Alvarado L."/>
            <person name="Berlin A."/>
            <person name="Chapman S.B."/>
            <person name="Chen Z."/>
            <person name="Freedman E."/>
            <person name="Gellesch M."/>
            <person name="Goldberg J."/>
            <person name="Griggs A."/>
            <person name="Gujja S."/>
            <person name="Heilman E."/>
            <person name="Heiman D."/>
            <person name="Howarth C."/>
            <person name="Mehta T."/>
            <person name="Neiman D."/>
            <person name="Pearson M."/>
            <person name="Roberts A."/>
            <person name="Saif S."/>
            <person name="Shea T."/>
            <person name="Shenoy N."/>
            <person name="Sisk P."/>
            <person name="Stolte C."/>
            <person name="Sykes S."/>
            <person name="White J."/>
            <person name="Yandava C."/>
            <person name="Burger G."/>
            <person name="Gray M.W."/>
            <person name="Holland P.W.H."/>
            <person name="King N."/>
            <person name="Lang F.B.F."/>
            <person name="Roger A.J."/>
            <person name="Ruiz-Trillo I."/>
            <person name="Haas B."/>
            <person name="Nusbaum C."/>
            <person name="Birren B."/>
        </authorList>
    </citation>
    <scope>NUCLEOTIDE SEQUENCE [LARGE SCALE GENOMIC DNA]</scope>
    <source>
        <strain evidence="2 3">JP610</strain>
    </source>
</reference>
<feature type="compositionally biased region" description="Low complexity" evidence="1">
    <location>
        <begin position="160"/>
        <end position="170"/>
    </location>
</feature>
<feature type="compositionally biased region" description="Polar residues" evidence="1">
    <location>
        <begin position="241"/>
        <end position="251"/>
    </location>
</feature>
<dbReference type="EMBL" id="KQ242366">
    <property type="protein sequence ID" value="KNC79092.1"/>
    <property type="molecule type" value="Genomic_DNA"/>
</dbReference>
<sequence length="333" mass="36928">MVDKMSHQTDRMGSLANFDRFDKAGDSQYPTIWEYAETNNNDGELEQTNDFITQNESMDGEQQRFVTTIAEFARETSEPDHMPATRAVSYERVHPVKRPTAYTRHSVAQQRFVIDKQVLNEQQANTVCNDKGSGLQTHTLVFGLSSNASGRKFKLKQHPSKSSTKLTTLTNNRNPAASEKAVNKTLSRKCSAKSKAGIKCRPLVHLPPEPLIDKSSERNTDCDFEEAKNLQSEKSTHKSNKASASHTTQSKACEKESGDDDGNDNSAQDGMKGGNTSLASNPLADTVPSSLSLTMEEFLFENAQQVEQLEPTTNMSIEEFLRESKTGTQSVTH</sequence>
<name>A0A0L0FQN6_9EUKA</name>
<accession>A0A0L0FQN6</accession>
<keyword evidence="3" id="KW-1185">Reference proteome</keyword>
<feature type="region of interest" description="Disordered" evidence="1">
    <location>
        <begin position="310"/>
        <end position="333"/>
    </location>
</feature>
<feature type="compositionally biased region" description="Basic and acidic residues" evidence="1">
    <location>
        <begin position="211"/>
        <end position="228"/>
    </location>
</feature>
<feature type="compositionally biased region" description="Polar residues" evidence="1">
    <location>
        <begin position="264"/>
        <end position="280"/>
    </location>
</feature>
<feature type="region of interest" description="Disordered" evidence="1">
    <location>
        <begin position="205"/>
        <end position="289"/>
    </location>
</feature>
<dbReference type="GeneID" id="25909008"/>
<protein>
    <submittedName>
        <fullName evidence="2">Uncharacterized protein</fullName>
    </submittedName>
</protein>
<evidence type="ECO:0000256" key="1">
    <source>
        <dbReference type="SAM" id="MobiDB-lite"/>
    </source>
</evidence>
<proteinExistence type="predicted"/>
<evidence type="ECO:0000313" key="3">
    <source>
        <dbReference type="Proteomes" id="UP000054560"/>
    </source>
</evidence>
<organism evidence="2 3">
    <name type="scientific">Sphaeroforma arctica JP610</name>
    <dbReference type="NCBI Taxonomy" id="667725"/>
    <lineage>
        <taxon>Eukaryota</taxon>
        <taxon>Ichthyosporea</taxon>
        <taxon>Ichthyophonida</taxon>
        <taxon>Sphaeroforma</taxon>
    </lineage>
</organism>
<feature type="region of interest" description="Disordered" evidence="1">
    <location>
        <begin position="152"/>
        <end position="188"/>
    </location>
</feature>
<gene>
    <name evidence="2" type="ORF">SARC_08504</name>
</gene>
<dbReference type="Proteomes" id="UP000054560">
    <property type="component" value="Unassembled WGS sequence"/>
</dbReference>
<dbReference type="RefSeq" id="XP_014152994.1">
    <property type="nucleotide sequence ID" value="XM_014297519.1"/>
</dbReference>
<evidence type="ECO:0000313" key="2">
    <source>
        <dbReference type="EMBL" id="KNC79092.1"/>
    </source>
</evidence>